<dbReference type="PANTHER" id="PTHR43806:SF11">
    <property type="entry name" value="CEREVISIN-RELATED"/>
    <property type="match status" value="1"/>
</dbReference>
<keyword evidence="3 5" id="KW-0378">Hydrolase</keyword>
<dbReference type="EMBL" id="GL385400">
    <property type="protein sequence ID" value="EJT71207.1"/>
    <property type="molecule type" value="Genomic_DNA"/>
</dbReference>
<organism evidence="9">
    <name type="scientific">Gaeumannomyces tritici (strain R3-111a-1)</name>
    <name type="common">Wheat and barley take-all root rot fungus</name>
    <name type="synonym">Gaeumannomyces graminis var. tritici</name>
    <dbReference type="NCBI Taxonomy" id="644352"/>
    <lineage>
        <taxon>Eukaryota</taxon>
        <taxon>Fungi</taxon>
        <taxon>Dikarya</taxon>
        <taxon>Ascomycota</taxon>
        <taxon>Pezizomycotina</taxon>
        <taxon>Sordariomycetes</taxon>
        <taxon>Sordariomycetidae</taxon>
        <taxon>Magnaporthales</taxon>
        <taxon>Magnaporthaceae</taxon>
        <taxon>Gaeumannomyces</taxon>
    </lineage>
</organism>
<evidence type="ECO:0000256" key="2">
    <source>
        <dbReference type="ARBA" id="ARBA00022670"/>
    </source>
</evidence>
<dbReference type="Proteomes" id="UP000006039">
    <property type="component" value="Unassembled WGS sequence"/>
</dbReference>
<dbReference type="InterPro" id="IPR000209">
    <property type="entry name" value="Peptidase_S8/S53_dom"/>
</dbReference>
<dbReference type="Gene3D" id="3.40.50.200">
    <property type="entry name" value="Peptidase S8/S53 domain"/>
    <property type="match status" value="1"/>
</dbReference>
<dbReference type="Pfam" id="PF00082">
    <property type="entry name" value="Peptidase_S8"/>
    <property type="match status" value="1"/>
</dbReference>
<evidence type="ECO:0000256" key="1">
    <source>
        <dbReference type="ARBA" id="ARBA00011073"/>
    </source>
</evidence>
<dbReference type="InterPro" id="IPR023827">
    <property type="entry name" value="Peptidase_S8_Asp-AS"/>
</dbReference>
<dbReference type="PRINTS" id="PR00723">
    <property type="entry name" value="SUBTILISIN"/>
</dbReference>
<feature type="active site" description="Charge relay system" evidence="5">
    <location>
        <position position="399"/>
    </location>
</feature>
<protein>
    <submittedName>
        <fullName evidence="9">Protease</fullName>
    </submittedName>
</protein>
<name>J3PAE1_GAET3</name>
<evidence type="ECO:0000256" key="7">
    <source>
        <dbReference type="SAM" id="SignalP"/>
    </source>
</evidence>
<keyword evidence="7" id="KW-0732">Signal</keyword>
<evidence type="ECO:0000256" key="6">
    <source>
        <dbReference type="RuleBase" id="RU003355"/>
    </source>
</evidence>
<dbReference type="GO" id="GO:0004252">
    <property type="term" value="F:serine-type endopeptidase activity"/>
    <property type="evidence" value="ECO:0007669"/>
    <property type="project" value="UniProtKB-UniRule"/>
</dbReference>
<gene>
    <name evidence="10" type="primary">20350925</name>
    <name evidence="9" type="ORF">GGTG_10467</name>
</gene>
<dbReference type="SUPFAM" id="SSF52743">
    <property type="entry name" value="Subtilisin-like"/>
    <property type="match status" value="1"/>
</dbReference>
<proteinExistence type="inferred from homology"/>
<feature type="active site" description="Charge relay system" evidence="5">
    <location>
        <position position="241"/>
    </location>
</feature>
<dbReference type="GO" id="GO:0006508">
    <property type="term" value="P:proteolysis"/>
    <property type="evidence" value="ECO:0007669"/>
    <property type="project" value="UniProtKB-KW"/>
</dbReference>
<dbReference type="VEuPathDB" id="FungiDB:GGTG_10467"/>
<dbReference type="HOGENOM" id="CLU_011263_1_4_1"/>
<dbReference type="InterPro" id="IPR015500">
    <property type="entry name" value="Peptidase_S8_subtilisin-rel"/>
</dbReference>
<evidence type="ECO:0000256" key="3">
    <source>
        <dbReference type="ARBA" id="ARBA00022801"/>
    </source>
</evidence>
<feature type="active site" description="Charge relay system" evidence="5">
    <location>
        <position position="207"/>
    </location>
</feature>
<dbReference type="GeneID" id="20350925"/>
<dbReference type="AlphaFoldDB" id="J3PAE1"/>
<evidence type="ECO:0000313" key="10">
    <source>
        <dbReference type="EnsemblFungi" id="EJT71207"/>
    </source>
</evidence>
<dbReference type="EnsemblFungi" id="EJT71207">
    <property type="protein sequence ID" value="EJT71207"/>
    <property type="gene ID" value="GGTG_10467"/>
</dbReference>
<reference evidence="9" key="3">
    <citation type="submission" date="2010-09" db="EMBL/GenBank/DDBJ databases">
        <title>Annotation of Gaeumannomyces graminis var. tritici R3-111a-1.</title>
        <authorList>
            <consortium name="The Broad Institute Genome Sequencing Platform"/>
            <person name="Ma L.-J."/>
            <person name="Dead R."/>
            <person name="Young S.K."/>
            <person name="Zeng Q."/>
            <person name="Gargeya S."/>
            <person name="Fitzgerald M."/>
            <person name="Haas B."/>
            <person name="Abouelleil A."/>
            <person name="Alvarado L."/>
            <person name="Arachchi H.M."/>
            <person name="Berlin A."/>
            <person name="Brown A."/>
            <person name="Chapman S.B."/>
            <person name="Chen Z."/>
            <person name="Dunbar C."/>
            <person name="Freedman E."/>
            <person name="Gearin G."/>
            <person name="Gellesch M."/>
            <person name="Goldberg J."/>
            <person name="Griggs A."/>
            <person name="Gujja S."/>
            <person name="Heiman D."/>
            <person name="Howarth C."/>
            <person name="Larson L."/>
            <person name="Lui A."/>
            <person name="MacDonald P.J.P."/>
            <person name="Mehta T."/>
            <person name="Montmayeur A."/>
            <person name="Murphy C."/>
            <person name="Neiman D."/>
            <person name="Pearson M."/>
            <person name="Priest M."/>
            <person name="Roberts A."/>
            <person name="Saif S."/>
            <person name="Shea T."/>
            <person name="Shenoy N."/>
            <person name="Sisk P."/>
            <person name="Stolte C."/>
            <person name="Sykes S."/>
            <person name="Yandava C."/>
            <person name="Wortman J."/>
            <person name="Nusbaum C."/>
            <person name="Birren B."/>
        </authorList>
    </citation>
    <scope>NUCLEOTIDE SEQUENCE</scope>
    <source>
        <strain evidence="9">R3-111a-1</strain>
    </source>
</reference>
<dbReference type="RefSeq" id="XP_009226604.1">
    <property type="nucleotide sequence ID" value="XM_009228340.1"/>
</dbReference>
<dbReference type="FunFam" id="3.40.50.200:FF:000007">
    <property type="entry name" value="Subtilisin-like serine protease"/>
    <property type="match status" value="1"/>
</dbReference>
<evidence type="ECO:0000256" key="5">
    <source>
        <dbReference type="PROSITE-ProRule" id="PRU01240"/>
    </source>
</evidence>
<evidence type="ECO:0000313" key="11">
    <source>
        <dbReference type="Proteomes" id="UP000006039"/>
    </source>
</evidence>
<dbReference type="InterPro" id="IPR050131">
    <property type="entry name" value="Peptidase_S8_subtilisin-like"/>
</dbReference>
<dbReference type="InterPro" id="IPR022398">
    <property type="entry name" value="Peptidase_S8_His-AS"/>
</dbReference>
<reference evidence="9" key="2">
    <citation type="submission" date="2010-07" db="EMBL/GenBank/DDBJ databases">
        <authorList>
            <consortium name="The Broad Institute Genome Sequencing Platform"/>
            <consortium name="Broad Institute Genome Sequencing Center for Infectious Disease"/>
            <person name="Ma L.-J."/>
            <person name="Dead R."/>
            <person name="Young S."/>
            <person name="Zeng Q."/>
            <person name="Koehrsen M."/>
            <person name="Alvarado L."/>
            <person name="Berlin A."/>
            <person name="Chapman S.B."/>
            <person name="Chen Z."/>
            <person name="Freedman E."/>
            <person name="Gellesch M."/>
            <person name="Goldberg J."/>
            <person name="Griggs A."/>
            <person name="Gujja S."/>
            <person name="Heilman E.R."/>
            <person name="Heiman D."/>
            <person name="Hepburn T."/>
            <person name="Howarth C."/>
            <person name="Jen D."/>
            <person name="Larson L."/>
            <person name="Mehta T."/>
            <person name="Neiman D."/>
            <person name="Pearson M."/>
            <person name="Roberts A."/>
            <person name="Saif S."/>
            <person name="Shea T."/>
            <person name="Shenoy N."/>
            <person name="Sisk P."/>
            <person name="Stolte C."/>
            <person name="Sykes S."/>
            <person name="Walk T."/>
            <person name="White J."/>
            <person name="Yandava C."/>
            <person name="Haas B."/>
            <person name="Nusbaum C."/>
            <person name="Birren B."/>
        </authorList>
    </citation>
    <scope>NUCLEOTIDE SEQUENCE</scope>
    <source>
        <strain evidence="9">R3-111a-1</strain>
    </source>
</reference>
<reference evidence="10" key="4">
    <citation type="journal article" date="2015" name="G3 (Bethesda)">
        <title>Genome sequences of three phytopathogenic species of the Magnaporthaceae family of fungi.</title>
        <authorList>
            <person name="Okagaki L.H."/>
            <person name="Nunes C.C."/>
            <person name="Sailsbery J."/>
            <person name="Clay B."/>
            <person name="Brown D."/>
            <person name="John T."/>
            <person name="Oh Y."/>
            <person name="Young N."/>
            <person name="Fitzgerald M."/>
            <person name="Haas B.J."/>
            <person name="Zeng Q."/>
            <person name="Young S."/>
            <person name="Adiconis X."/>
            <person name="Fan L."/>
            <person name="Levin J.Z."/>
            <person name="Mitchell T.K."/>
            <person name="Okubara P.A."/>
            <person name="Farman M.L."/>
            <person name="Kohn L.M."/>
            <person name="Birren B."/>
            <person name="Ma L.-J."/>
            <person name="Dean R.A."/>
        </authorList>
    </citation>
    <scope>NUCLEOTIDE SEQUENCE</scope>
    <source>
        <strain evidence="10">R3-111a-1</strain>
    </source>
</reference>
<dbReference type="PANTHER" id="PTHR43806">
    <property type="entry name" value="PEPTIDASE S8"/>
    <property type="match status" value="1"/>
</dbReference>
<feature type="chain" id="PRO_5015095127" evidence="7">
    <location>
        <begin position="25"/>
        <end position="464"/>
    </location>
</feature>
<keyword evidence="2 5" id="KW-0645">Protease</keyword>
<feature type="domain" description="Peptidase S8/S53" evidence="8">
    <location>
        <begin position="198"/>
        <end position="421"/>
    </location>
</feature>
<dbReference type="PROSITE" id="PS51892">
    <property type="entry name" value="SUBTILASE"/>
    <property type="match status" value="1"/>
</dbReference>
<sequence length="464" mass="47732">MAPITSIFAPFVAAVALLAPLASAAPQLFRDGKFIGLPIANAEALNLIPSSYIVVYNSSMDTADIDASQASIMSTIAKRNVYKRSLDGRQLSTRVQTCQINKWRALMLDADDKTILDIMKDPTVAYVEGDAKVQLNIPETPVLEEDSDMHALPVDASGPLTKRASTSQTGAPSGLFRLSATAPNGATTGTYTFDETAGQNITVYVVDTGVRITHTEFEGRAEFPVEANFINPGTEVDENGHGSHCAGTIAGKTFGVAKNAKIVGVKVLDAQGGGQNSGVIAGMNFVAKNVAENGRGRKSVMNMSLGGASSRAVNEAINNIRAAGVVPVVAAGNENQNAANSSPASAAGAITVGAIDQRTDAKASFSNFGEVVDIFAPGVQVVSVDAKSNTGSKALSGTSMASPHVAGLAAYLMALDPTLTAGGALSSAADKVDARMKALADAMGATVKNNTRGTTNRIANNGNV</sequence>
<dbReference type="STRING" id="644352.J3PAE1"/>
<dbReference type="OrthoDB" id="206201at2759"/>
<dbReference type="PROSITE" id="PS00137">
    <property type="entry name" value="SUBTILASE_HIS"/>
    <property type="match status" value="1"/>
</dbReference>
<dbReference type="InterPro" id="IPR034193">
    <property type="entry name" value="PCSK9_ProteinaseK-like"/>
</dbReference>
<dbReference type="InterPro" id="IPR023828">
    <property type="entry name" value="Peptidase_S8_Ser-AS"/>
</dbReference>
<dbReference type="eggNOG" id="KOG1153">
    <property type="taxonomic scope" value="Eukaryota"/>
</dbReference>
<reference evidence="11" key="1">
    <citation type="submission" date="2010-07" db="EMBL/GenBank/DDBJ databases">
        <title>The genome sequence of Gaeumannomyces graminis var. tritici strain R3-111a-1.</title>
        <authorList>
            <consortium name="The Broad Institute Genome Sequencing Platform"/>
            <person name="Ma L.-J."/>
            <person name="Dead R."/>
            <person name="Young S."/>
            <person name="Zeng Q."/>
            <person name="Koehrsen M."/>
            <person name="Alvarado L."/>
            <person name="Berlin A."/>
            <person name="Chapman S.B."/>
            <person name="Chen Z."/>
            <person name="Freedman E."/>
            <person name="Gellesch M."/>
            <person name="Goldberg J."/>
            <person name="Griggs A."/>
            <person name="Gujja S."/>
            <person name="Heilman E.R."/>
            <person name="Heiman D."/>
            <person name="Hepburn T."/>
            <person name="Howarth C."/>
            <person name="Jen D."/>
            <person name="Larson L."/>
            <person name="Mehta T."/>
            <person name="Neiman D."/>
            <person name="Pearson M."/>
            <person name="Roberts A."/>
            <person name="Saif S."/>
            <person name="Shea T."/>
            <person name="Shenoy N."/>
            <person name="Sisk P."/>
            <person name="Stolte C."/>
            <person name="Sykes S."/>
            <person name="Walk T."/>
            <person name="White J."/>
            <person name="Yandava C."/>
            <person name="Haas B."/>
            <person name="Nusbaum C."/>
            <person name="Birren B."/>
        </authorList>
    </citation>
    <scope>NUCLEOTIDE SEQUENCE [LARGE SCALE GENOMIC DNA]</scope>
    <source>
        <strain evidence="11">R3-111a-1</strain>
    </source>
</reference>
<dbReference type="PROSITE" id="PS00136">
    <property type="entry name" value="SUBTILASE_ASP"/>
    <property type="match status" value="1"/>
</dbReference>
<comment type="similarity">
    <text evidence="1 5 6">Belongs to the peptidase S8 family.</text>
</comment>
<accession>J3PAE1</accession>
<dbReference type="InterPro" id="IPR036852">
    <property type="entry name" value="Peptidase_S8/S53_dom_sf"/>
</dbReference>
<evidence type="ECO:0000259" key="8">
    <source>
        <dbReference type="Pfam" id="PF00082"/>
    </source>
</evidence>
<reference evidence="10" key="5">
    <citation type="submission" date="2018-04" db="UniProtKB">
        <authorList>
            <consortium name="EnsemblFungi"/>
        </authorList>
    </citation>
    <scope>IDENTIFICATION</scope>
    <source>
        <strain evidence="10">R3-111a-1</strain>
    </source>
</reference>
<dbReference type="SUPFAM" id="SSF54897">
    <property type="entry name" value="Protease propeptides/inhibitors"/>
    <property type="match status" value="1"/>
</dbReference>
<keyword evidence="4 5" id="KW-0720">Serine protease</keyword>
<dbReference type="CDD" id="cd04077">
    <property type="entry name" value="Peptidases_S8_PCSK9_ProteinaseK_like"/>
    <property type="match status" value="1"/>
</dbReference>
<dbReference type="PROSITE" id="PS00138">
    <property type="entry name" value="SUBTILASE_SER"/>
    <property type="match status" value="1"/>
</dbReference>
<keyword evidence="11" id="KW-1185">Reference proteome</keyword>
<feature type="signal peptide" evidence="7">
    <location>
        <begin position="1"/>
        <end position="24"/>
    </location>
</feature>
<evidence type="ECO:0000256" key="4">
    <source>
        <dbReference type="ARBA" id="ARBA00022825"/>
    </source>
</evidence>
<evidence type="ECO:0000313" key="9">
    <source>
        <dbReference type="EMBL" id="EJT71207.1"/>
    </source>
</evidence>